<dbReference type="AlphaFoldDB" id="A0AA35NIK3"/>
<feature type="region of interest" description="Disordered" evidence="8">
    <location>
        <begin position="1"/>
        <end position="27"/>
    </location>
</feature>
<keyword evidence="3" id="KW-0862">Zinc</keyword>
<dbReference type="SUPFAM" id="SSF57701">
    <property type="entry name" value="Zn2/Cys6 DNA-binding domain"/>
    <property type="match status" value="1"/>
</dbReference>
<proteinExistence type="predicted"/>
<evidence type="ECO:0000256" key="6">
    <source>
        <dbReference type="ARBA" id="ARBA00023163"/>
    </source>
</evidence>
<dbReference type="CDD" id="cd14723">
    <property type="entry name" value="ZIP_Ppr1"/>
    <property type="match status" value="1"/>
</dbReference>
<evidence type="ECO:0000256" key="3">
    <source>
        <dbReference type="ARBA" id="ARBA00022833"/>
    </source>
</evidence>
<comment type="subcellular location">
    <subcellularLocation>
        <location evidence="1">Nucleus</location>
    </subcellularLocation>
</comment>
<accession>A0AA35NIK3</accession>
<evidence type="ECO:0000256" key="2">
    <source>
        <dbReference type="ARBA" id="ARBA00022723"/>
    </source>
</evidence>
<dbReference type="GO" id="GO:0008270">
    <property type="term" value="F:zinc ion binding"/>
    <property type="evidence" value="ECO:0007669"/>
    <property type="project" value="InterPro"/>
</dbReference>
<keyword evidence="4" id="KW-0805">Transcription regulation</keyword>
<reference evidence="10" key="1">
    <citation type="submission" date="2022-10" db="EMBL/GenBank/DDBJ databases">
        <authorList>
            <person name="Byrne P K."/>
        </authorList>
    </citation>
    <scope>NUCLEOTIDE SEQUENCE</scope>
    <source>
        <strain evidence="10">CBS7001</strain>
    </source>
</reference>
<dbReference type="Proteomes" id="UP001162090">
    <property type="component" value="Chromosome 12"/>
</dbReference>
<dbReference type="InterPro" id="IPR036864">
    <property type="entry name" value="Zn2-C6_fun-type_DNA-bd_sf"/>
</dbReference>
<evidence type="ECO:0000256" key="1">
    <source>
        <dbReference type="ARBA" id="ARBA00004123"/>
    </source>
</evidence>
<protein>
    <recommendedName>
        <fullName evidence="9">Zn(2)-C6 fungal-type domain-containing protein</fullName>
    </recommendedName>
</protein>
<dbReference type="PANTHER" id="PTHR47782">
    <property type="entry name" value="ZN(II)2CYS6 TRANSCRIPTION FACTOR (EUROFUNG)-RELATED"/>
    <property type="match status" value="1"/>
</dbReference>
<dbReference type="Gene3D" id="4.10.240.10">
    <property type="entry name" value="Zn(2)-C6 fungal-type DNA-binding domain"/>
    <property type="match status" value="1"/>
</dbReference>
<evidence type="ECO:0000256" key="7">
    <source>
        <dbReference type="ARBA" id="ARBA00023242"/>
    </source>
</evidence>
<dbReference type="Pfam" id="PF04082">
    <property type="entry name" value="Fungal_trans"/>
    <property type="match status" value="1"/>
</dbReference>
<feature type="region of interest" description="Disordered" evidence="8">
    <location>
        <begin position="169"/>
        <end position="202"/>
    </location>
</feature>
<dbReference type="EMBL" id="OX365923">
    <property type="protein sequence ID" value="CAI4046043.1"/>
    <property type="molecule type" value="Genomic_DNA"/>
</dbReference>
<dbReference type="GO" id="GO:0006351">
    <property type="term" value="P:DNA-templated transcription"/>
    <property type="evidence" value="ECO:0007669"/>
    <property type="project" value="InterPro"/>
</dbReference>
<dbReference type="Pfam" id="PF00172">
    <property type="entry name" value="Zn_clus"/>
    <property type="match status" value="1"/>
</dbReference>
<dbReference type="GO" id="GO:0043565">
    <property type="term" value="F:sequence-specific DNA binding"/>
    <property type="evidence" value="ECO:0007669"/>
    <property type="project" value="TreeGrafter"/>
</dbReference>
<evidence type="ECO:0000313" key="11">
    <source>
        <dbReference type="Proteomes" id="UP001162090"/>
    </source>
</evidence>
<feature type="domain" description="Zn(2)-C6 fungal-type" evidence="9">
    <location>
        <begin position="33"/>
        <end position="63"/>
    </location>
</feature>
<dbReference type="CDD" id="cd12148">
    <property type="entry name" value="fungal_TF_MHR"/>
    <property type="match status" value="1"/>
</dbReference>
<dbReference type="GO" id="GO:0000981">
    <property type="term" value="F:DNA-binding transcription factor activity, RNA polymerase II-specific"/>
    <property type="evidence" value="ECO:0007669"/>
    <property type="project" value="InterPro"/>
</dbReference>
<dbReference type="InterPro" id="IPR046347">
    <property type="entry name" value="bZIP_sf"/>
</dbReference>
<evidence type="ECO:0000256" key="8">
    <source>
        <dbReference type="SAM" id="MobiDB-lite"/>
    </source>
</evidence>
<dbReference type="SMART" id="SM00066">
    <property type="entry name" value="GAL4"/>
    <property type="match status" value="1"/>
</dbReference>
<dbReference type="PROSITE" id="PS50048">
    <property type="entry name" value="ZN2_CY6_FUNGAL_2"/>
    <property type="match status" value="1"/>
</dbReference>
<organism evidence="10 11">
    <name type="scientific">Saccharomyces uvarum</name>
    <name type="common">Yeast</name>
    <name type="synonym">Saccharomyces bayanus var. uvarum</name>
    <dbReference type="NCBI Taxonomy" id="230603"/>
    <lineage>
        <taxon>Eukaryota</taxon>
        <taxon>Fungi</taxon>
        <taxon>Dikarya</taxon>
        <taxon>Ascomycota</taxon>
        <taxon>Saccharomycotina</taxon>
        <taxon>Saccharomycetes</taxon>
        <taxon>Saccharomycetales</taxon>
        <taxon>Saccharomycetaceae</taxon>
        <taxon>Saccharomyces</taxon>
    </lineage>
</organism>
<dbReference type="SUPFAM" id="SSF57959">
    <property type="entry name" value="Leucine zipper domain"/>
    <property type="match status" value="1"/>
</dbReference>
<dbReference type="CDD" id="cd00067">
    <property type="entry name" value="GAL4"/>
    <property type="match status" value="1"/>
</dbReference>
<dbReference type="SMART" id="SM00906">
    <property type="entry name" value="Fungal_trans"/>
    <property type="match status" value="1"/>
</dbReference>
<sequence>MKQKKATNKKNSITHLPKKGDSPNIGISKSRTACKRCRQKKIKCDQEFPSCKRCAKLKVPCVSLDPATGKDVPRSYVFFLEDRLTTMMRMLKECGVDPMQVRGNIPATSEDEPCDPKKYDAVASLSQVGLLPYDGLLADYLVQKGHSMKPSVSNVKSLKTPPEVHVEHKKFPINPSNEDNNALLPETGSPMTSSARAEELHQSNKEISALAAMKESSFNSFLGDSSGISFARLVFTATNFRQDSGDDILDEDIKQREQKYKEYGEAEKNPQFDPLELPPRHIAENMISRFFIDTNSQLPLLHRELFLKKYFEPIYGPWNSDITLASDKTSINTDFEIPITSTFAARTDAKLENDDDKIEIYSSEDVPWYETWKFLQKDNMSSVIELPTKLHIPYFFLNIIFAIGHATQVLKSDITTVATYKRRATKYTTSLFSSSDRLEALAGTMLIVIYSIMRPNIPGVWYTMGSVLRLTVDLGLHSEKINKNYDAFTREIRRRLFWCVYSLDRQICSYFGRPFGIPEESITTRYPSLLDDSFITLTNLDVDDYSDLPNPNPSSKVIALAMYKIRRIQANIVRILYAPGAELPRKFTDLESWRIETYNELEHWFQVDVPKNFDIMNCKFNSIWFDLNYHYSKSILYGLSPKCPTLNETAFQIVLKSTKGTIDVFYTLCVNKKIGYTWVAVHNMFMTGMTYLYVNFYSKNNINDTHEKVTEYTEKVLTVLKNLIGFCESAKNCYTSYKILSSVVMKLKFMQFGEDNGTSSDANTLTTQTKGTSNHISNIKKAKTLDFYGGTLDHKELEKSAIEDKPSLDIPLEEFFTELEKYNISQTDAPDVNENNPTMNDGNPLNIPSAVNNQLNSNNQDIMDILFQVTSGSVWDEFFVKSGNANEDESYYDFNKGSNAGSNGLF</sequence>
<dbReference type="GO" id="GO:0045944">
    <property type="term" value="P:positive regulation of transcription by RNA polymerase II"/>
    <property type="evidence" value="ECO:0007669"/>
    <property type="project" value="TreeGrafter"/>
</dbReference>
<evidence type="ECO:0000256" key="5">
    <source>
        <dbReference type="ARBA" id="ARBA00023125"/>
    </source>
</evidence>
<dbReference type="InterPro" id="IPR007219">
    <property type="entry name" value="XnlR_reg_dom"/>
</dbReference>
<dbReference type="PANTHER" id="PTHR47782:SF1">
    <property type="entry name" value="PYRIMIDINE PATHWAY REGULATORY PROTEIN 1"/>
    <property type="match status" value="1"/>
</dbReference>
<name>A0AA35NIK3_SACUV</name>
<evidence type="ECO:0000313" key="10">
    <source>
        <dbReference type="EMBL" id="CAI4046043.1"/>
    </source>
</evidence>
<evidence type="ECO:0000256" key="4">
    <source>
        <dbReference type="ARBA" id="ARBA00023015"/>
    </source>
</evidence>
<evidence type="ECO:0000259" key="9">
    <source>
        <dbReference type="PROSITE" id="PS50048"/>
    </source>
</evidence>
<keyword evidence="5" id="KW-0238">DNA-binding</keyword>
<keyword evidence="6" id="KW-0804">Transcription</keyword>
<dbReference type="InterPro" id="IPR052202">
    <property type="entry name" value="Yeast_MetPath_Reg"/>
</dbReference>
<keyword evidence="2" id="KW-0479">Metal-binding</keyword>
<dbReference type="GO" id="GO:0005634">
    <property type="term" value="C:nucleus"/>
    <property type="evidence" value="ECO:0007669"/>
    <property type="project" value="UniProtKB-SubCell"/>
</dbReference>
<keyword evidence="7" id="KW-0539">Nucleus</keyword>
<dbReference type="PROSITE" id="PS00463">
    <property type="entry name" value="ZN2_CY6_FUNGAL_1"/>
    <property type="match status" value="1"/>
</dbReference>
<gene>
    <name evidence="10" type="primary">SUVC12G0730</name>
    <name evidence="10" type="ORF">SUVC_12G0730</name>
</gene>
<dbReference type="InterPro" id="IPR001138">
    <property type="entry name" value="Zn2Cys6_DnaBD"/>
</dbReference>